<proteinExistence type="predicted"/>
<evidence type="ECO:0000256" key="3">
    <source>
        <dbReference type="ARBA" id="ARBA00022801"/>
    </source>
</evidence>
<evidence type="ECO:0000259" key="6">
    <source>
        <dbReference type="Pfam" id="PF00899"/>
    </source>
</evidence>
<dbReference type="InterPro" id="IPR000594">
    <property type="entry name" value="ThiF_NAD_FAD-bd"/>
</dbReference>
<evidence type="ECO:0000256" key="1">
    <source>
        <dbReference type="ARBA" id="ARBA00022670"/>
    </source>
</evidence>
<evidence type="ECO:0000259" key="7">
    <source>
        <dbReference type="Pfam" id="PF14464"/>
    </source>
</evidence>
<reference evidence="8 9" key="1">
    <citation type="submission" date="2024-08" db="EMBL/GenBank/DDBJ databases">
        <authorList>
            <person name="Lu H."/>
        </authorList>
    </citation>
    <scope>NUCLEOTIDE SEQUENCE [LARGE SCALE GENOMIC DNA]</scope>
    <source>
        <strain evidence="8 9">BYS78W</strain>
    </source>
</reference>
<dbReference type="Gene3D" id="3.40.140.10">
    <property type="entry name" value="Cytidine Deaminase, domain 2"/>
    <property type="match status" value="1"/>
</dbReference>
<comment type="caution">
    <text evidence="8">The sequence shown here is derived from an EMBL/GenBank/DDBJ whole genome shotgun (WGS) entry which is preliminary data.</text>
</comment>
<dbReference type="InterPro" id="IPR028090">
    <property type="entry name" value="JAB_dom_prok"/>
</dbReference>
<dbReference type="Pfam" id="PF14457">
    <property type="entry name" value="Prok-E2_A"/>
    <property type="match status" value="1"/>
</dbReference>
<dbReference type="Pfam" id="PF00899">
    <property type="entry name" value="ThiF"/>
    <property type="match status" value="1"/>
</dbReference>
<keyword evidence="5" id="KW-0482">Metalloprotease</keyword>
<dbReference type="InterPro" id="IPR035985">
    <property type="entry name" value="Ubiquitin-activating_enz"/>
</dbReference>
<name>A0ABW7HDG0_9BURK</name>
<dbReference type="SUPFAM" id="SSF69572">
    <property type="entry name" value="Activating enzymes of the ubiquitin-like proteins"/>
    <property type="match status" value="1"/>
</dbReference>
<dbReference type="Proteomes" id="UP001606134">
    <property type="component" value="Unassembled WGS sequence"/>
</dbReference>
<keyword evidence="3" id="KW-0378">Hydrolase</keyword>
<keyword evidence="4" id="KW-0862">Zinc</keyword>
<evidence type="ECO:0000256" key="5">
    <source>
        <dbReference type="ARBA" id="ARBA00023049"/>
    </source>
</evidence>
<dbReference type="Pfam" id="PF14464">
    <property type="entry name" value="Prok-JAB"/>
    <property type="match status" value="1"/>
</dbReference>
<protein>
    <submittedName>
        <fullName evidence="8">Mov34/MPN/PAD-1 family protein</fullName>
    </submittedName>
</protein>
<evidence type="ECO:0000313" key="9">
    <source>
        <dbReference type="Proteomes" id="UP001606134"/>
    </source>
</evidence>
<keyword evidence="9" id="KW-1185">Reference proteome</keyword>
<gene>
    <name evidence="8" type="ORF">ACG04R_14865</name>
</gene>
<dbReference type="RefSeq" id="WP_394411890.1">
    <property type="nucleotide sequence ID" value="NZ_JBIGIC010000007.1"/>
</dbReference>
<dbReference type="EMBL" id="JBIGIC010000007">
    <property type="protein sequence ID" value="MFG6487963.1"/>
    <property type="molecule type" value="Genomic_DNA"/>
</dbReference>
<dbReference type="SUPFAM" id="SSF102712">
    <property type="entry name" value="JAB1/MPN domain"/>
    <property type="match status" value="1"/>
</dbReference>
<evidence type="ECO:0000256" key="4">
    <source>
        <dbReference type="ARBA" id="ARBA00022833"/>
    </source>
</evidence>
<dbReference type="Gene3D" id="3.40.50.720">
    <property type="entry name" value="NAD(P)-binding Rossmann-like Domain"/>
    <property type="match status" value="1"/>
</dbReference>
<evidence type="ECO:0000256" key="2">
    <source>
        <dbReference type="ARBA" id="ARBA00022723"/>
    </source>
</evidence>
<keyword evidence="1" id="KW-0645">Protease</keyword>
<sequence length="756" mass="81701">MKKGRLSQPLLEAQRVLGLHPAVRKVGEFRERRGGGHAIDIDVEVPLPTRARSKGQSASGVKAVETVRFTFPADYPSRAPTPTLRAKFPSNLPHINPHDANERVPPCISEGNVDELMHRFGFEEVVDQTVQWLSDAANGFLIKPDHGWEPTRRDDTTAWLRFDAYSALEVLPTDGSVLTMESYVAVKKALAWFEPKLSTAGTSPQFSTLNEKDNPKDEWARGTTTVFFACAKSVDGERPALGDYRPDTVVDGASLLARAAELGIDAKQLEQEVDAWLEACLPKPGKDWPWASEICFGVVLAARRPFKLVADHHRDVEFIPYVLRVPKAATVRSLKTAKVSGALHSRELSPSLLAAVSGYADVDTTAGYLLIGCGSVGSKVAAHLGRAGFGNAVFLDNEYFEPHNTARHALNVGRRLALMKASEMQALFKTLGHPGTRALEGDAVAFLARHQQSFGEGLPSNCKLILDATASLRVAAAAVASSNLAGAHAGRYCRAMLYGQGQVALLLLEGPGRTPRCDDLMAELFAMCRNDHKLREAVGFGSRDPRRVFIGDNCASFTMPMSDSTLSRSTAMMAMQVEKWLAAGLPTAGGLFVGLSEGIGMQWQASDVLPVTALTSGPLGWDLRLSSRVVEAIKADAARWGKLETGGVLLGHVDEFSRTICISDLVDAPPDSTRSRVEFKLGTQGLEQTLNSAREDSIGYLSYVGTWHTHPMGGKHSGTDKKTLAILAAFAAGAPMVSLVWTPNGFHVEVAYARAE</sequence>
<feature type="domain" description="THIF-type NAD/FAD binding fold" evidence="6">
    <location>
        <begin position="367"/>
        <end position="410"/>
    </location>
</feature>
<evidence type="ECO:0000313" key="8">
    <source>
        <dbReference type="EMBL" id="MFG6487963.1"/>
    </source>
</evidence>
<organism evidence="8 9">
    <name type="scientific">Pelomonas candidula</name>
    <dbReference type="NCBI Taxonomy" id="3299025"/>
    <lineage>
        <taxon>Bacteria</taxon>
        <taxon>Pseudomonadati</taxon>
        <taxon>Pseudomonadota</taxon>
        <taxon>Betaproteobacteria</taxon>
        <taxon>Burkholderiales</taxon>
        <taxon>Sphaerotilaceae</taxon>
        <taxon>Roseateles</taxon>
    </lineage>
</organism>
<keyword evidence="2" id="KW-0479">Metal-binding</keyword>
<dbReference type="InterPro" id="IPR032865">
    <property type="entry name" value="Prok-E2_A"/>
</dbReference>
<accession>A0ABW7HDG0</accession>
<feature type="domain" description="JAB" evidence="7">
    <location>
        <begin position="627"/>
        <end position="727"/>
    </location>
</feature>